<proteinExistence type="predicted"/>
<feature type="domain" description="Thioredoxin" evidence="1">
    <location>
        <begin position="1"/>
        <end position="152"/>
    </location>
</feature>
<dbReference type="InterPro" id="IPR050553">
    <property type="entry name" value="Thioredoxin_ResA/DsbE_sf"/>
</dbReference>
<dbReference type="Proteomes" id="UP000033774">
    <property type="component" value="Unassembled WGS sequence"/>
</dbReference>
<dbReference type="PANTHER" id="PTHR42852">
    <property type="entry name" value="THIOL:DISULFIDE INTERCHANGE PROTEIN DSBE"/>
    <property type="match status" value="1"/>
</dbReference>
<dbReference type="AlphaFoldDB" id="A0A0F3IU78"/>
<keyword evidence="3" id="KW-1185">Reference proteome</keyword>
<dbReference type="OrthoDB" id="9811352at2"/>
<dbReference type="PANTHER" id="PTHR42852:SF13">
    <property type="entry name" value="PROTEIN DIPZ"/>
    <property type="match status" value="1"/>
</dbReference>
<accession>A0A0F3IU78</accession>
<protein>
    <submittedName>
        <fullName evidence="2">Alkyl hydroperoxide reductase</fullName>
    </submittedName>
</protein>
<evidence type="ECO:0000259" key="1">
    <source>
        <dbReference type="PROSITE" id="PS51352"/>
    </source>
</evidence>
<dbReference type="InterPro" id="IPR013766">
    <property type="entry name" value="Thioredoxin_domain"/>
</dbReference>
<dbReference type="PROSITE" id="PS51352">
    <property type="entry name" value="THIOREDOXIN_2"/>
    <property type="match status" value="1"/>
</dbReference>
<dbReference type="PATRIC" id="fig|552518.3.peg.235"/>
<dbReference type="Gene3D" id="3.40.30.10">
    <property type="entry name" value="Glutaredoxin"/>
    <property type="match status" value="1"/>
</dbReference>
<dbReference type="GO" id="GO:0016209">
    <property type="term" value="F:antioxidant activity"/>
    <property type="evidence" value="ECO:0007669"/>
    <property type="project" value="InterPro"/>
</dbReference>
<dbReference type="GO" id="GO:0016491">
    <property type="term" value="F:oxidoreductase activity"/>
    <property type="evidence" value="ECO:0007669"/>
    <property type="project" value="InterPro"/>
</dbReference>
<name>A0A0F3IU78_9PROT</name>
<reference evidence="2 3" key="1">
    <citation type="submission" date="2015-03" db="EMBL/GenBank/DDBJ databases">
        <title>Draft genome sequence of Elstera litoralis.</title>
        <authorList>
            <person name="Rahalkar M.C."/>
            <person name="Dhakephalkar P.K."/>
            <person name="Pore S.D."/>
            <person name="Arora P."/>
            <person name="Kapse N.G."/>
            <person name="Pandit P.S."/>
        </authorList>
    </citation>
    <scope>NUCLEOTIDE SEQUENCE [LARGE SCALE GENOMIC DNA]</scope>
    <source>
        <strain evidence="2 3">Dia-1</strain>
    </source>
</reference>
<dbReference type="SUPFAM" id="SSF52833">
    <property type="entry name" value="Thioredoxin-like"/>
    <property type="match status" value="1"/>
</dbReference>
<comment type="caution">
    <text evidence="2">The sequence shown here is derived from an EMBL/GenBank/DDBJ whole genome shotgun (WGS) entry which is preliminary data.</text>
</comment>
<evidence type="ECO:0000313" key="3">
    <source>
        <dbReference type="Proteomes" id="UP000033774"/>
    </source>
</evidence>
<dbReference type="InterPro" id="IPR000866">
    <property type="entry name" value="AhpC/TSA"/>
</dbReference>
<dbReference type="RefSeq" id="WP_045775023.1">
    <property type="nucleotide sequence ID" value="NZ_LAJY01000116.1"/>
</dbReference>
<evidence type="ECO:0000313" key="2">
    <source>
        <dbReference type="EMBL" id="KJV10305.1"/>
    </source>
</evidence>
<sequence length="173" mass="19037">MPPLRPAPPWSIDTWLNAPHPLSLEGLRGRIILLGTFQMLCPGCVQVGLPQLARAFELFPSDQVAVIGLHTVFEHHTAMNEGALRAFVHEYRLKFPIGIDRPGSPLPETMTRYDLQGTPSVILIDRQGRLRLKRFGHVDDLWLGAQIGALLTEPLAPTGFSETAVCTPEGCTP</sequence>
<gene>
    <name evidence="2" type="ORF">VZ95_05830</name>
</gene>
<dbReference type="EMBL" id="LAJY01000116">
    <property type="protein sequence ID" value="KJV10305.1"/>
    <property type="molecule type" value="Genomic_DNA"/>
</dbReference>
<organism evidence="2 3">
    <name type="scientific">Elstera litoralis</name>
    <dbReference type="NCBI Taxonomy" id="552518"/>
    <lineage>
        <taxon>Bacteria</taxon>
        <taxon>Pseudomonadati</taxon>
        <taxon>Pseudomonadota</taxon>
        <taxon>Alphaproteobacteria</taxon>
        <taxon>Rhodospirillales</taxon>
        <taxon>Rhodospirillaceae</taxon>
        <taxon>Elstera</taxon>
    </lineage>
</organism>
<dbReference type="InterPro" id="IPR036249">
    <property type="entry name" value="Thioredoxin-like_sf"/>
</dbReference>
<dbReference type="Pfam" id="PF00578">
    <property type="entry name" value="AhpC-TSA"/>
    <property type="match status" value="1"/>
</dbReference>